<dbReference type="Pfam" id="PF02687">
    <property type="entry name" value="FtsX"/>
    <property type="match status" value="2"/>
</dbReference>
<feature type="transmembrane region" description="Helical" evidence="7">
    <location>
        <begin position="246"/>
        <end position="269"/>
    </location>
</feature>
<dbReference type="InterPro" id="IPR038766">
    <property type="entry name" value="Membrane_comp_ABC_pdt"/>
</dbReference>
<dbReference type="Pfam" id="PF12704">
    <property type="entry name" value="MacB_PCD"/>
    <property type="match status" value="1"/>
</dbReference>
<feature type="domain" description="MacB-like periplasmic core" evidence="9">
    <location>
        <begin position="14"/>
        <end position="217"/>
    </location>
</feature>
<dbReference type="PANTHER" id="PTHR30287">
    <property type="entry name" value="MEMBRANE COMPONENT OF PREDICTED ABC SUPERFAMILY METABOLITE UPTAKE TRANSPORTER"/>
    <property type="match status" value="1"/>
</dbReference>
<evidence type="ECO:0000256" key="2">
    <source>
        <dbReference type="ARBA" id="ARBA00022475"/>
    </source>
</evidence>
<keyword evidence="3 7" id="KW-0812">Transmembrane</keyword>
<evidence type="ECO:0000256" key="3">
    <source>
        <dbReference type="ARBA" id="ARBA00022692"/>
    </source>
</evidence>
<evidence type="ECO:0000256" key="1">
    <source>
        <dbReference type="ARBA" id="ARBA00004651"/>
    </source>
</evidence>
<keyword evidence="2" id="KW-1003">Cell membrane</keyword>
<dbReference type="Proteomes" id="UP000484015">
    <property type="component" value="Unassembled WGS sequence"/>
</dbReference>
<evidence type="ECO:0000256" key="4">
    <source>
        <dbReference type="ARBA" id="ARBA00022989"/>
    </source>
</evidence>
<evidence type="ECO:0000313" key="10">
    <source>
        <dbReference type="EMBL" id="MTW04067.1"/>
    </source>
</evidence>
<feature type="transmembrane region" description="Helical" evidence="7">
    <location>
        <begin position="408"/>
        <end position="433"/>
    </location>
</feature>
<keyword evidence="4 7" id="KW-1133">Transmembrane helix</keyword>
<dbReference type="OrthoDB" id="5292592at2"/>
<evidence type="ECO:0000313" key="11">
    <source>
        <dbReference type="Proteomes" id="UP000484015"/>
    </source>
</evidence>
<comment type="caution">
    <text evidence="10">The sequence shown here is derived from an EMBL/GenBank/DDBJ whole genome shotgun (WGS) entry which is preliminary data.</text>
</comment>
<feature type="transmembrane region" description="Helical" evidence="7">
    <location>
        <begin position="776"/>
        <end position="798"/>
    </location>
</feature>
<keyword evidence="5 7" id="KW-0472">Membrane</keyword>
<name>A0A6L6Q2K6_9BURK</name>
<feature type="transmembrane region" description="Helical" evidence="7">
    <location>
        <begin position="741"/>
        <end position="764"/>
    </location>
</feature>
<dbReference type="InterPro" id="IPR003838">
    <property type="entry name" value="ABC3_permease_C"/>
</dbReference>
<proteinExistence type="predicted"/>
<evidence type="ECO:0000259" key="9">
    <source>
        <dbReference type="Pfam" id="PF12704"/>
    </source>
</evidence>
<protein>
    <submittedName>
        <fullName evidence="10">FtsX-like permease family protein</fullName>
    </submittedName>
</protein>
<dbReference type="GO" id="GO:0005886">
    <property type="term" value="C:plasma membrane"/>
    <property type="evidence" value="ECO:0007669"/>
    <property type="project" value="UniProtKB-SubCell"/>
</dbReference>
<feature type="domain" description="ABC3 transporter permease C-terminal" evidence="8">
    <location>
        <begin position="249"/>
        <end position="360"/>
    </location>
</feature>
<evidence type="ECO:0000259" key="8">
    <source>
        <dbReference type="Pfam" id="PF02687"/>
    </source>
</evidence>
<dbReference type="InterPro" id="IPR025857">
    <property type="entry name" value="MacB_PCD"/>
</dbReference>
<evidence type="ECO:0000256" key="7">
    <source>
        <dbReference type="SAM" id="Phobius"/>
    </source>
</evidence>
<reference evidence="10 11" key="1">
    <citation type="submission" date="2019-11" db="EMBL/GenBank/DDBJ databases">
        <title>Type strains purchased from KCTC, JCM and DSMZ.</title>
        <authorList>
            <person name="Lu H."/>
        </authorList>
    </citation>
    <scope>NUCLEOTIDE SEQUENCE [LARGE SCALE GENOMIC DNA]</scope>
    <source>
        <strain evidence="10 11">KCTC 42409</strain>
    </source>
</reference>
<feature type="transmembrane region" description="Helical" evidence="7">
    <location>
        <begin position="290"/>
        <end position="320"/>
    </location>
</feature>
<accession>A0A6L6Q2K6</accession>
<dbReference type="PANTHER" id="PTHR30287:SF1">
    <property type="entry name" value="INNER MEMBRANE PROTEIN"/>
    <property type="match status" value="1"/>
</dbReference>
<dbReference type="EMBL" id="WNLA01000013">
    <property type="protein sequence ID" value="MTW04067.1"/>
    <property type="molecule type" value="Genomic_DNA"/>
</dbReference>
<evidence type="ECO:0000256" key="6">
    <source>
        <dbReference type="SAM" id="MobiDB-lite"/>
    </source>
</evidence>
<comment type="subcellular location">
    <subcellularLocation>
        <location evidence="1">Cell membrane</location>
        <topology evidence="1">Multi-pass membrane protein</topology>
    </subcellularLocation>
</comment>
<feature type="domain" description="ABC3 transporter permease C-terminal" evidence="8">
    <location>
        <begin position="692"/>
        <end position="806"/>
    </location>
</feature>
<organism evidence="10 11">
    <name type="scientific">Pseudoduganella ginsengisoli</name>
    <dbReference type="NCBI Taxonomy" id="1462440"/>
    <lineage>
        <taxon>Bacteria</taxon>
        <taxon>Pseudomonadati</taxon>
        <taxon>Pseudomonadota</taxon>
        <taxon>Betaproteobacteria</taxon>
        <taxon>Burkholderiales</taxon>
        <taxon>Oxalobacteraceae</taxon>
        <taxon>Telluria group</taxon>
        <taxon>Pseudoduganella</taxon>
    </lineage>
</organism>
<evidence type="ECO:0000256" key="5">
    <source>
        <dbReference type="ARBA" id="ARBA00023136"/>
    </source>
</evidence>
<feature type="transmembrane region" description="Helical" evidence="7">
    <location>
        <begin position="12"/>
        <end position="31"/>
    </location>
</feature>
<dbReference type="AlphaFoldDB" id="A0A6L6Q2K6"/>
<feature type="transmembrane region" description="Helical" evidence="7">
    <location>
        <begin position="340"/>
        <end position="360"/>
    </location>
</feature>
<feature type="transmembrane region" description="Helical" evidence="7">
    <location>
        <begin position="689"/>
        <end position="709"/>
    </location>
</feature>
<feature type="transmembrane region" description="Helical" evidence="7">
    <location>
        <begin position="381"/>
        <end position="402"/>
    </location>
</feature>
<feature type="region of interest" description="Disordered" evidence="6">
    <location>
        <begin position="537"/>
        <end position="556"/>
    </location>
</feature>
<gene>
    <name evidence="10" type="ORF">GM668_18460</name>
</gene>
<sequence>MALRDWRAGELRLLLAALVLSVAAISVVGFFTGKLRAGMLRDSAHLLAADVAVSSDLPLAPRWQADARRRGLQTALTSAMAGMASSGAMATLVSLKAVDDAYPLRGAVQLRQADGTVSSVHGGPERGTVWIDAAVAARLDVAVGRTLHIGAADFTVAGVIDTEPDRQSSPVSVAPRAMIAAADLAATGVIQPGVRARYTLLVAGSADAVAAFERHVKDAGDQGLSVKTAQEAARGLADILDKVKSFMSLAGVLAAILAAVAIAMAMRRYQARHLDACAMLRCLGMREGQVLALHVLEFALVGAVGGLLGVVLGYAGHLALAHWLGGLLPPDLPAPDWQPAVQGFLAAQLALAGFALPALLQMKGVPHVRLLRREATAPRGATVAAFVLGGAAFTGLLLWTAGDAMLGIGAAVGVLAAGGVFAAAAWLMLAVLGKTGAGSAATAWGLATSSLRRHGAATVAQAVSLAIGLMALLLLTVVRGELHAAWRASVPADAANQFVFNIQPDQAHAVAQRLQAYGVPRLHASIRARLLEINGKPAREGGSDSSGGSVPEVDMSTSADLPAASTVVQGQWFAPGSQAPQVSVDQIAAQRLNVKLGDTLAFDVGGLPLQAQVTSLRKINWRQRTPSFEFVLNPAAAEDLPATYAAVFHAEEGDRAVGALARDFPNISVIDVSYLIRQMQRALEQATTAVEFLFVFTLAAGVLVLYAALAGSQDARMGQAALLRALGATRGKLSRAQTIELALTGALAGLLAALGASLGGWALAHWVFDLTWGWPPMVWLVGVAAGVACALAGGWPGLRHVLNQPPLHTLRQT</sequence>
<feature type="transmembrane region" description="Helical" evidence="7">
    <location>
        <begin position="454"/>
        <end position="478"/>
    </location>
</feature>
<keyword evidence="11" id="KW-1185">Reference proteome</keyword>